<evidence type="ECO:0000256" key="1">
    <source>
        <dbReference type="SAM" id="MobiDB-lite"/>
    </source>
</evidence>
<sequence length="794" mass="82173">MLDGATCGSNGVSLSGGSGYVSLAPLPLGPPFTVELSFAADPYQEFSSVLDFSNACEGGCGGTDVIAVGLRDAESGGARVGYGGAAAGGGHELISAGDQAVGPEFKHAVAVFGEGFLRLYLDGRPAGSLGDGELAMGGALTRERHWLGRSSSGDARFQGTIKYLKIWAGAALAEGDAAELFRGSGAPDQAAGTPPCTTTVSRNTDCVALTDASIGAAVHQWFDDPERTERTHGHINDWMVKNVTNMNKLFENRATFQDDISSWDVSSVTRMDYIFSGCPVFNSPLRLWATSNVTSARGAFQGCAAFEEDVSTWDVSKLVNARTMFAGCTSFNQNLADWDLSSALNLRGMFSGASSFNQPLNNWNCDCPCDCPDLAAALPATNSTSAPATNSTSAPATNSTSAPASNSTSAPTAALSLHAAIFPSYLSRCENASLTFDLSLSSVPSGATTAFFIVPDSASLQTSGWPPSDASSLSYTPDLIPVPFDDNSTTSLTITPALTPPPSTSSSSTSASNDASNAASITTPTKYYIVTTVTPPTTAATSSPSDSLINVTAIVYRSFAPAPALLPLPSTVYSHLPLALDFSTSVSPASCLPSFFPSEDTFTLSDHPISTTASSPSLTYPPFHFASSDRPITVTLTQTSTDVSASSYPNSTVSTAFTVVDAAPVLSIAGGTSQTIPPNSAFVLDLSGSYDPACPPTSSPEITYFISVQSEPPLSIEIPSNMTESTYTIPADSISGSATLTITMTSTYSTSRSVAATLSLLQASTPIPAISIALPHNPTKLDPTSKLTFHASTT</sequence>
<feature type="non-terminal residue" evidence="3">
    <location>
        <position position="794"/>
    </location>
</feature>
<dbReference type="Pfam" id="PF02010">
    <property type="entry name" value="REJ"/>
    <property type="match status" value="1"/>
</dbReference>
<reference evidence="3 4" key="1">
    <citation type="journal article" date="2023" name="Commun. Biol.">
        <title>Genome analysis of Parmales, the sister group of diatoms, reveals the evolutionary specialization of diatoms from phago-mixotrophs to photoautotrophs.</title>
        <authorList>
            <person name="Ban H."/>
            <person name="Sato S."/>
            <person name="Yoshikawa S."/>
            <person name="Yamada K."/>
            <person name="Nakamura Y."/>
            <person name="Ichinomiya M."/>
            <person name="Sato N."/>
            <person name="Blanc-Mathieu R."/>
            <person name="Endo H."/>
            <person name="Kuwata A."/>
            <person name="Ogata H."/>
        </authorList>
    </citation>
    <scope>NUCLEOTIDE SEQUENCE [LARGE SCALE GENOMIC DNA]</scope>
</reference>
<dbReference type="NCBIfam" id="TIGR02167">
    <property type="entry name" value="Liste_lipo_26"/>
    <property type="match status" value="1"/>
</dbReference>
<feature type="compositionally biased region" description="Low complexity" evidence="1">
    <location>
        <begin position="504"/>
        <end position="517"/>
    </location>
</feature>
<feature type="region of interest" description="Disordered" evidence="1">
    <location>
        <begin position="382"/>
        <end position="408"/>
    </location>
</feature>
<dbReference type="InterPro" id="IPR011889">
    <property type="entry name" value="Liste_lipo_26"/>
</dbReference>
<dbReference type="Gene3D" id="2.60.120.200">
    <property type="match status" value="1"/>
</dbReference>
<comment type="caution">
    <text evidence="3">The sequence shown here is derived from an EMBL/GenBank/DDBJ whole genome shotgun (WGS) entry which is preliminary data.</text>
</comment>
<gene>
    <name evidence="3" type="ORF">TeGR_g6287</name>
</gene>
<dbReference type="EMBL" id="BRYB01000392">
    <property type="protein sequence ID" value="GMI29251.1"/>
    <property type="molecule type" value="Genomic_DNA"/>
</dbReference>
<feature type="domain" description="PKD/REJ-like" evidence="2">
    <location>
        <begin position="620"/>
        <end position="793"/>
    </location>
</feature>
<dbReference type="Proteomes" id="UP001165060">
    <property type="component" value="Unassembled WGS sequence"/>
</dbReference>
<dbReference type="Pfam" id="PF03382">
    <property type="entry name" value="DUF285"/>
    <property type="match status" value="1"/>
</dbReference>
<dbReference type="InterPro" id="IPR005046">
    <property type="entry name" value="DUF285"/>
</dbReference>
<accession>A0ABQ6MNW9</accession>
<dbReference type="InterPro" id="IPR013320">
    <property type="entry name" value="ConA-like_dom_sf"/>
</dbReference>
<proteinExistence type="predicted"/>
<dbReference type="InterPro" id="IPR002859">
    <property type="entry name" value="PKD/REJ-like"/>
</dbReference>
<evidence type="ECO:0000313" key="3">
    <source>
        <dbReference type="EMBL" id="GMI29251.1"/>
    </source>
</evidence>
<evidence type="ECO:0000259" key="2">
    <source>
        <dbReference type="Pfam" id="PF02010"/>
    </source>
</evidence>
<dbReference type="SUPFAM" id="SSF49899">
    <property type="entry name" value="Concanavalin A-like lectins/glucanases"/>
    <property type="match status" value="1"/>
</dbReference>
<organism evidence="3 4">
    <name type="scientific">Tetraparma gracilis</name>
    <dbReference type="NCBI Taxonomy" id="2962635"/>
    <lineage>
        <taxon>Eukaryota</taxon>
        <taxon>Sar</taxon>
        <taxon>Stramenopiles</taxon>
        <taxon>Ochrophyta</taxon>
        <taxon>Bolidophyceae</taxon>
        <taxon>Parmales</taxon>
        <taxon>Triparmaceae</taxon>
        <taxon>Tetraparma</taxon>
    </lineage>
</organism>
<keyword evidence="4" id="KW-1185">Reference proteome</keyword>
<protein>
    <recommendedName>
        <fullName evidence="2">PKD/REJ-like domain-containing protein</fullName>
    </recommendedName>
</protein>
<evidence type="ECO:0000313" key="4">
    <source>
        <dbReference type="Proteomes" id="UP001165060"/>
    </source>
</evidence>
<dbReference type="Pfam" id="PF13385">
    <property type="entry name" value="Laminin_G_3"/>
    <property type="match status" value="1"/>
</dbReference>
<name>A0ABQ6MNW9_9STRA</name>
<feature type="region of interest" description="Disordered" evidence="1">
    <location>
        <begin position="491"/>
        <end position="517"/>
    </location>
</feature>